<dbReference type="EMBL" id="NIDF01000015">
    <property type="protein sequence ID" value="TYJ57144.1"/>
    <property type="molecule type" value="Genomic_DNA"/>
</dbReference>
<keyword evidence="8" id="KW-0687">Ribonucleoprotein</keyword>
<dbReference type="PANTHER" id="PTHR14094">
    <property type="entry name" value="SIGNAL RECOGNITION PARTICLE 72"/>
    <property type="match status" value="1"/>
</dbReference>
<feature type="domain" description="Signal recognition particle SRP72 subunit RNA-binding" evidence="10">
    <location>
        <begin position="234"/>
        <end position="272"/>
    </location>
</feature>
<evidence type="ECO:0000259" key="10">
    <source>
        <dbReference type="Pfam" id="PF08492"/>
    </source>
</evidence>
<evidence type="ECO:0000256" key="3">
    <source>
        <dbReference type="ARBA" id="ARBA00007676"/>
    </source>
</evidence>
<name>A0A5D3B304_9TREE</name>
<gene>
    <name evidence="11" type="ORF">B9479_002058</name>
</gene>
<dbReference type="AlphaFoldDB" id="A0A5D3B304"/>
<evidence type="ECO:0000256" key="5">
    <source>
        <dbReference type="ARBA" id="ARBA00022490"/>
    </source>
</evidence>
<feature type="compositionally biased region" description="Low complexity" evidence="9">
    <location>
        <begin position="286"/>
        <end position="297"/>
    </location>
</feature>
<dbReference type="Pfam" id="PF17004">
    <property type="entry name" value="SRP_TPR_like"/>
    <property type="match status" value="1"/>
</dbReference>
<dbReference type="PANTHER" id="PTHR14094:SF9">
    <property type="entry name" value="SIGNAL RECOGNITION PARTICLE SUBUNIT SRP72"/>
    <property type="match status" value="1"/>
</dbReference>
<dbReference type="GO" id="GO:0005783">
    <property type="term" value="C:endoplasmic reticulum"/>
    <property type="evidence" value="ECO:0007669"/>
    <property type="project" value="UniProtKB-SubCell"/>
</dbReference>
<sequence length="312" mass="34485">MAPQTKASPASAPKIKGFTPKPPRPVEERLPRLYRSLSDQVDEGYFENAVKTCKKILNLDAASETAFQTLLFLYLQIDEYPAALKLIEDSKKPHPFERAYCLYRLHRESEALTALEGLEEEGKKVEHLRAQIYYRMGEWEKTQEIYESLLDEVDAHSPEHPDILANIAATSKRHEFDSRDYRSHLANVGSSSQVQVPAAEIESYVPSLPTGWATAGGLAATVEKKTAAVKAPGERLERSKPKHKLPKGAVAGKLVAEDPERWIPLRQRLSYINAQSKKKGVKESMGTGFTQGSTAQSSGGGGGAKNKKGKKN</sequence>
<keyword evidence="6" id="KW-0256">Endoplasmic reticulum</keyword>
<evidence type="ECO:0000313" key="11">
    <source>
        <dbReference type="EMBL" id="TYJ57144.1"/>
    </source>
</evidence>
<feature type="region of interest" description="Disordered" evidence="9">
    <location>
        <begin position="274"/>
        <end position="312"/>
    </location>
</feature>
<comment type="similarity">
    <text evidence="3">Belongs to the SRP72 family.</text>
</comment>
<dbReference type="InterPro" id="IPR013699">
    <property type="entry name" value="Signal_recog_part_SRP72_RNA-bd"/>
</dbReference>
<keyword evidence="5" id="KW-0963">Cytoplasm</keyword>
<dbReference type="GO" id="GO:0043022">
    <property type="term" value="F:ribosome binding"/>
    <property type="evidence" value="ECO:0007669"/>
    <property type="project" value="TreeGrafter"/>
</dbReference>
<evidence type="ECO:0000256" key="7">
    <source>
        <dbReference type="ARBA" id="ARBA00023135"/>
    </source>
</evidence>
<evidence type="ECO:0000256" key="9">
    <source>
        <dbReference type="SAM" id="MobiDB-lite"/>
    </source>
</evidence>
<comment type="subcellular location">
    <subcellularLocation>
        <location evidence="2">Cytoplasm</location>
    </subcellularLocation>
    <subcellularLocation>
        <location evidence="1">Endoplasmic reticulum</location>
    </subcellularLocation>
</comment>
<evidence type="ECO:0000256" key="8">
    <source>
        <dbReference type="ARBA" id="ARBA00023274"/>
    </source>
</evidence>
<dbReference type="InterPro" id="IPR031545">
    <property type="entry name" value="SRP72_TPR-like"/>
</dbReference>
<comment type="caution">
    <text evidence="11">The sequence shown here is derived from an EMBL/GenBank/DDBJ whole genome shotgun (WGS) entry which is preliminary data.</text>
</comment>
<dbReference type="Proteomes" id="UP000322245">
    <property type="component" value="Unassembled WGS sequence"/>
</dbReference>
<accession>A0A5D3B304</accession>
<evidence type="ECO:0000256" key="6">
    <source>
        <dbReference type="ARBA" id="ARBA00022824"/>
    </source>
</evidence>
<dbReference type="GO" id="GO:0008312">
    <property type="term" value="F:7S RNA binding"/>
    <property type="evidence" value="ECO:0007669"/>
    <property type="project" value="InterPro"/>
</dbReference>
<evidence type="ECO:0000313" key="12">
    <source>
        <dbReference type="Proteomes" id="UP000322245"/>
    </source>
</evidence>
<dbReference type="GO" id="GO:0005786">
    <property type="term" value="C:signal recognition particle, endoplasmic reticulum targeting"/>
    <property type="evidence" value="ECO:0007669"/>
    <property type="project" value="UniProtKB-KW"/>
</dbReference>
<keyword evidence="7" id="KW-0733">Signal recognition particle</keyword>
<dbReference type="Pfam" id="PF08492">
    <property type="entry name" value="SRP72"/>
    <property type="match status" value="1"/>
</dbReference>
<organism evidence="11 12">
    <name type="scientific">Cryptococcus floricola</name>
    <dbReference type="NCBI Taxonomy" id="2591691"/>
    <lineage>
        <taxon>Eukaryota</taxon>
        <taxon>Fungi</taxon>
        <taxon>Dikarya</taxon>
        <taxon>Basidiomycota</taxon>
        <taxon>Agaricomycotina</taxon>
        <taxon>Tremellomycetes</taxon>
        <taxon>Tremellales</taxon>
        <taxon>Cryptococcaceae</taxon>
        <taxon>Cryptococcus</taxon>
    </lineage>
</organism>
<dbReference type="InterPro" id="IPR011990">
    <property type="entry name" value="TPR-like_helical_dom_sf"/>
</dbReference>
<dbReference type="Gene3D" id="1.25.40.10">
    <property type="entry name" value="Tetratricopeptide repeat domain"/>
    <property type="match status" value="1"/>
</dbReference>
<evidence type="ECO:0000256" key="2">
    <source>
        <dbReference type="ARBA" id="ARBA00004496"/>
    </source>
</evidence>
<dbReference type="SUPFAM" id="SSF48452">
    <property type="entry name" value="TPR-like"/>
    <property type="match status" value="1"/>
</dbReference>
<feature type="region of interest" description="Disordered" evidence="9">
    <location>
        <begin position="1"/>
        <end position="27"/>
    </location>
</feature>
<evidence type="ECO:0000256" key="1">
    <source>
        <dbReference type="ARBA" id="ARBA00004240"/>
    </source>
</evidence>
<evidence type="ECO:0000256" key="4">
    <source>
        <dbReference type="ARBA" id="ARBA00018350"/>
    </source>
</evidence>
<protein>
    <recommendedName>
        <fullName evidence="4">Signal recognition particle subunit SRP72</fullName>
    </recommendedName>
</protein>
<dbReference type="GO" id="GO:0006614">
    <property type="term" value="P:SRP-dependent cotranslational protein targeting to membrane"/>
    <property type="evidence" value="ECO:0007669"/>
    <property type="project" value="InterPro"/>
</dbReference>
<keyword evidence="12" id="KW-1185">Reference proteome</keyword>
<proteinExistence type="inferred from homology"/>
<reference evidence="11 12" key="1">
    <citation type="submission" date="2017-05" db="EMBL/GenBank/DDBJ databases">
        <title>The Genome Sequence of Tsuchiyaea wingfieldii DSM 27421.</title>
        <authorList>
            <person name="Cuomo C."/>
            <person name="Passer A."/>
            <person name="Billmyre B."/>
            <person name="Heitman J."/>
        </authorList>
    </citation>
    <scope>NUCLEOTIDE SEQUENCE [LARGE SCALE GENOMIC DNA]</scope>
    <source>
        <strain evidence="11 12">DSM 27421</strain>
    </source>
</reference>
<dbReference type="InterPro" id="IPR026270">
    <property type="entry name" value="SRP72"/>
</dbReference>